<dbReference type="AlphaFoldDB" id="A0A0K2T1L2"/>
<dbReference type="EMBL" id="HACA01002527">
    <property type="protein sequence ID" value="CDW19888.1"/>
    <property type="molecule type" value="Transcribed_RNA"/>
</dbReference>
<accession>A0A0K2T1L2</accession>
<protein>
    <submittedName>
        <fullName evidence="1">Uncharacterized protein</fullName>
    </submittedName>
</protein>
<evidence type="ECO:0000313" key="1">
    <source>
        <dbReference type="EMBL" id="CDW19888.1"/>
    </source>
</evidence>
<organism evidence="1">
    <name type="scientific">Lepeophtheirus salmonis</name>
    <name type="common">Salmon louse</name>
    <name type="synonym">Caligus salmonis</name>
    <dbReference type="NCBI Taxonomy" id="72036"/>
    <lineage>
        <taxon>Eukaryota</taxon>
        <taxon>Metazoa</taxon>
        <taxon>Ecdysozoa</taxon>
        <taxon>Arthropoda</taxon>
        <taxon>Crustacea</taxon>
        <taxon>Multicrustacea</taxon>
        <taxon>Hexanauplia</taxon>
        <taxon>Copepoda</taxon>
        <taxon>Siphonostomatoida</taxon>
        <taxon>Caligidae</taxon>
        <taxon>Lepeophtheirus</taxon>
    </lineage>
</organism>
<name>A0A0K2T1L2_LEPSM</name>
<reference evidence="1" key="1">
    <citation type="submission" date="2014-05" db="EMBL/GenBank/DDBJ databases">
        <authorList>
            <person name="Chronopoulou M."/>
        </authorList>
    </citation>
    <scope>NUCLEOTIDE SEQUENCE</scope>
    <source>
        <tissue evidence="1">Whole organism</tissue>
    </source>
</reference>
<proteinExistence type="predicted"/>
<sequence length="23" mass="2747">MFCFISNFLCFIISKYELISTLN</sequence>